<evidence type="ECO:0000256" key="1">
    <source>
        <dbReference type="SAM" id="MobiDB-lite"/>
    </source>
</evidence>
<gene>
    <name evidence="2" type="ORF">Asppvi_009954</name>
</gene>
<reference evidence="2 3" key="1">
    <citation type="submission" date="2018-10" db="EMBL/GenBank/DDBJ databases">
        <title>Pan-genome distribution and transcriptional activeness of fungal secondary metabolism genes in Aspergillus section Fumigati.</title>
        <authorList>
            <person name="Takahashi H."/>
            <person name="Umemura M."/>
            <person name="Ninomiya A."/>
            <person name="Kusuya Y."/>
            <person name="Urayama S."/>
            <person name="Shimizu M."/>
            <person name="Watanabe A."/>
            <person name="Kamei K."/>
            <person name="Yaguchi T."/>
            <person name="Hagiwara D."/>
        </authorList>
    </citation>
    <scope>NUCLEOTIDE SEQUENCE [LARGE SCALE GENOMIC DNA]</scope>
    <source>
        <strain evidence="2 3">IFM 55266</strain>
    </source>
</reference>
<dbReference type="Proteomes" id="UP001043456">
    <property type="component" value="Unassembled WGS sequence"/>
</dbReference>
<accession>A0A9P3BNI5</accession>
<dbReference type="AlphaFoldDB" id="A0A9P3BNI5"/>
<dbReference type="RefSeq" id="XP_043161735.1">
    <property type="nucleotide sequence ID" value="XM_043305800.1"/>
</dbReference>
<proteinExistence type="predicted"/>
<evidence type="ECO:0000313" key="2">
    <source>
        <dbReference type="EMBL" id="GIJ90989.1"/>
    </source>
</evidence>
<name>A0A9P3BNI5_9EURO</name>
<evidence type="ECO:0000313" key="3">
    <source>
        <dbReference type="Proteomes" id="UP001043456"/>
    </source>
</evidence>
<protein>
    <submittedName>
        <fullName evidence="2">Uncharacterized protein</fullName>
    </submittedName>
</protein>
<organism evidence="2 3">
    <name type="scientific">Aspergillus pseudoviridinutans</name>
    <dbReference type="NCBI Taxonomy" id="1517512"/>
    <lineage>
        <taxon>Eukaryota</taxon>
        <taxon>Fungi</taxon>
        <taxon>Dikarya</taxon>
        <taxon>Ascomycota</taxon>
        <taxon>Pezizomycotina</taxon>
        <taxon>Eurotiomycetes</taxon>
        <taxon>Eurotiomycetidae</taxon>
        <taxon>Eurotiales</taxon>
        <taxon>Aspergillaceae</taxon>
        <taxon>Aspergillus</taxon>
        <taxon>Aspergillus subgen. Fumigati</taxon>
    </lineage>
</organism>
<keyword evidence="3" id="KW-1185">Reference proteome</keyword>
<dbReference type="GeneID" id="67008564"/>
<feature type="region of interest" description="Disordered" evidence="1">
    <location>
        <begin position="123"/>
        <end position="151"/>
    </location>
</feature>
<dbReference type="EMBL" id="BHVY01000007">
    <property type="protein sequence ID" value="GIJ90989.1"/>
    <property type="molecule type" value="Genomic_DNA"/>
</dbReference>
<feature type="compositionally biased region" description="Polar residues" evidence="1">
    <location>
        <begin position="123"/>
        <end position="134"/>
    </location>
</feature>
<sequence>MAVTDQGTVYMILTSIDKASTTKYTVTEDVGTALTAAESFKTTTQQTTITDTVIGTQSTVTSTKKVVFTSDIGLTTTQAPRSSTSTLKETTTVIATTTQSPSTVTLKSTLTITVLSTVTKGTTSTIPAVTSGGRNSDRHQPQDNGNQNRPYRFLGASSLFDGLFNGQARHSYHNCEDDNIEAYPFSYSYFPVHEHQDDNDKGYGHAGGDSD</sequence>
<comment type="caution">
    <text evidence="2">The sequence shown here is derived from an EMBL/GenBank/DDBJ whole genome shotgun (WGS) entry which is preliminary data.</text>
</comment>